<name>A0A2T6ZG49_TUBBO</name>
<dbReference type="Proteomes" id="UP000244722">
    <property type="component" value="Unassembled WGS sequence"/>
</dbReference>
<dbReference type="AlphaFoldDB" id="A0A2T6ZG49"/>
<evidence type="ECO:0000313" key="2">
    <source>
        <dbReference type="Proteomes" id="UP000244722"/>
    </source>
</evidence>
<gene>
    <name evidence="1" type="ORF">B9Z19DRAFT_444957</name>
</gene>
<accession>A0A2T6ZG49</accession>
<sequence length="255" mass="28602">MQPPVYLSLIVAATTPPPLPSCIFHHQAWLSQQPYLQIEYSQHFCAAPFQKLIVAIWSPLFLYTNATSGLNLNLQAINPMLGLGPLSPDCSPLLPSRNIKNAGHICQKHNTQLATALDPSLTTDTGREGVFETTVIVSACHVWNGWENMPPTCTINRTRHKNSLDNTIQHLSRQRDEGKTEQSHLAVPATVDGLNHQSGSRVKNIRDHSKCKGQTIEEAYSLVFYTGTHRPIRDFRKETIRRSNNLRQGKRETAH</sequence>
<evidence type="ECO:0000313" key="1">
    <source>
        <dbReference type="EMBL" id="PUU74463.1"/>
    </source>
</evidence>
<comment type="caution">
    <text evidence="1">The sequence shown here is derived from an EMBL/GenBank/DDBJ whole genome shotgun (WGS) entry which is preliminary data.</text>
</comment>
<keyword evidence="2" id="KW-1185">Reference proteome</keyword>
<proteinExistence type="predicted"/>
<organism evidence="1 2">
    <name type="scientific">Tuber borchii</name>
    <name type="common">White truffle</name>
    <dbReference type="NCBI Taxonomy" id="42251"/>
    <lineage>
        <taxon>Eukaryota</taxon>
        <taxon>Fungi</taxon>
        <taxon>Dikarya</taxon>
        <taxon>Ascomycota</taxon>
        <taxon>Pezizomycotina</taxon>
        <taxon>Pezizomycetes</taxon>
        <taxon>Pezizales</taxon>
        <taxon>Tuberaceae</taxon>
        <taxon>Tuber</taxon>
    </lineage>
</organism>
<reference evidence="1 2" key="1">
    <citation type="submission" date="2017-04" db="EMBL/GenBank/DDBJ databases">
        <title>Draft genome sequence of Tuber borchii Vittad., a whitish edible truffle.</title>
        <authorList>
            <consortium name="DOE Joint Genome Institute"/>
            <person name="Murat C."/>
            <person name="Kuo A."/>
            <person name="Barry K.W."/>
            <person name="Clum A."/>
            <person name="Dockter R.B."/>
            <person name="Fauchery L."/>
            <person name="Iotti M."/>
            <person name="Kohler A."/>
            <person name="Labutti K."/>
            <person name="Lindquist E.A."/>
            <person name="Lipzen A."/>
            <person name="Ohm R.A."/>
            <person name="Wang M."/>
            <person name="Grigoriev I.V."/>
            <person name="Zambonelli A."/>
            <person name="Martin F.M."/>
        </authorList>
    </citation>
    <scope>NUCLEOTIDE SEQUENCE [LARGE SCALE GENOMIC DNA]</scope>
    <source>
        <strain evidence="1 2">Tbo3840</strain>
    </source>
</reference>
<dbReference type="EMBL" id="NESQ01000298">
    <property type="protein sequence ID" value="PUU74463.1"/>
    <property type="molecule type" value="Genomic_DNA"/>
</dbReference>
<protein>
    <submittedName>
        <fullName evidence="1">Uncharacterized protein</fullName>
    </submittedName>
</protein>